<reference evidence="1 2" key="1">
    <citation type="submission" date="2016-12" db="EMBL/GenBank/DDBJ databases">
        <title>Genome Sequences of Twelve Sporeforming Bacillus Species Isolated from Foods.</title>
        <authorList>
            <person name="De Jong A."/>
            <person name="Holsappel S."/>
            <person name="Kuipers O.P."/>
        </authorList>
    </citation>
    <scope>NUCLEOTIDE SEQUENCE [LARGE SCALE GENOMIC DNA]</scope>
    <source>
        <strain evidence="1 2">S3E15</strain>
    </source>
</reference>
<comment type="caution">
    <text evidence="1">The sequence shown here is derived from an EMBL/GenBank/DDBJ whole genome shotgun (WGS) entry which is preliminary data.</text>
</comment>
<name>A0AAP7W7X1_BACMY</name>
<protein>
    <submittedName>
        <fullName evidence="1">Uncharacterized protein</fullName>
    </submittedName>
</protein>
<evidence type="ECO:0000313" key="1">
    <source>
        <dbReference type="EMBL" id="OSX92403.1"/>
    </source>
</evidence>
<sequence>MFSPHLFTPYSLNLILSFLFNYITSAEIRSHISGNPSTYY</sequence>
<dbReference type="EMBL" id="MRWU01000007">
    <property type="protein sequence ID" value="OSX92403.1"/>
    <property type="molecule type" value="Genomic_DNA"/>
</dbReference>
<gene>
    <name evidence="1" type="ORF">S3E15_05384</name>
</gene>
<evidence type="ECO:0000313" key="2">
    <source>
        <dbReference type="Proteomes" id="UP000194131"/>
    </source>
</evidence>
<organism evidence="1 2">
    <name type="scientific">Bacillus mycoides</name>
    <dbReference type="NCBI Taxonomy" id="1405"/>
    <lineage>
        <taxon>Bacteria</taxon>
        <taxon>Bacillati</taxon>
        <taxon>Bacillota</taxon>
        <taxon>Bacilli</taxon>
        <taxon>Bacillales</taxon>
        <taxon>Bacillaceae</taxon>
        <taxon>Bacillus</taxon>
        <taxon>Bacillus cereus group</taxon>
    </lineage>
</organism>
<dbReference type="Proteomes" id="UP000194131">
    <property type="component" value="Unassembled WGS sequence"/>
</dbReference>
<proteinExistence type="predicted"/>
<dbReference type="AlphaFoldDB" id="A0AAP7W7X1"/>
<accession>A0AAP7W7X1</accession>